<evidence type="ECO:0000259" key="2">
    <source>
        <dbReference type="Pfam" id="PF14826"/>
    </source>
</evidence>
<evidence type="ECO:0000256" key="1">
    <source>
        <dbReference type="RuleBase" id="RU367052"/>
    </source>
</evidence>
<gene>
    <name evidence="3" type="ORF">QJS10_CPA01g00102</name>
</gene>
<reference evidence="3" key="2">
    <citation type="submission" date="2023-06" db="EMBL/GenBank/DDBJ databases">
        <authorList>
            <person name="Ma L."/>
            <person name="Liu K.-W."/>
            <person name="Li Z."/>
            <person name="Hsiao Y.-Y."/>
            <person name="Qi Y."/>
            <person name="Fu T."/>
            <person name="Tang G."/>
            <person name="Zhang D."/>
            <person name="Sun W.-H."/>
            <person name="Liu D.-K."/>
            <person name="Li Y."/>
            <person name="Chen G.-Z."/>
            <person name="Liu X.-D."/>
            <person name="Liao X.-Y."/>
            <person name="Jiang Y.-T."/>
            <person name="Yu X."/>
            <person name="Hao Y."/>
            <person name="Huang J."/>
            <person name="Zhao X.-W."/>
            <person name="Ke S."/>
            <person name="Chen Y.-Y."/>
            <person name="Wu W.-L."/>
            <person name="Hsu J.-L."/>
            <person name="Lin Y.-F."/>
            <person name="Huang M.-D."/>
            <person name="Li C.-Y."/>
            <person name="Huang L."/>
            <person name="Wang Z.-W."/>
            <person name="Zhao X."/>
            <person name="Zhong W.-Y."/>
            <person name="Peng D.-H."/>
            <person name="Ahmad S."/>
            <person name="Lan S."/>
            <person name="Zhang J.-S."/>
            <person name="Tsai W.-C."/>
            <person name="Van De Peer Y."/>
            <person name="Liu Z.-J."/>
        </authorList>
    </citation>
    <scope>NUCLEOTIDE SEQUENCE</scope>
    <source>
        <strain evidence="3">CP</strain>
        <tissue evidence="3">Leaves</tissue>
    </source>
</reference>
<organism evidence="3 4">
    <name type="scientific">Acorus calamus</name>
    <name type="common">Sweet flag</name>
    <dbReference type="NCBI Taxonomy" id="4465"/>
    <lineage>
        <taxon>Eukaryota</taxon>
        <taxon>Viridiplantae</taxon>
        <taxon>Streptophyta</taxon>
        <taxon>Embryophyta</taxon>
        <taxon>Tracheophyta</taxon>
        <taxon>Spermatophyta</taxon>
        <taxon>Magnoliopsida</taxon>
        <taxon>Liliopsida</taxon>
        <taxon>Acoraceae</taxon>
        <taxon>Acorus</taxon>
    </lineage>
</organism>
<name>A0AAV9FIU0_ACOCL</name>
<keyword evidence="1" id="KW-0158">Chromosome</keyword>
<dbReference type="GO" id="GO:0006260">
    <property type="term" value="P:DNA replication"/>
    <property type="evidence" value="ECO:0007669"/>
    <property type="project" value="UniProtKB-KW"/>
</dbReference>
<dbReference type="InterPro" id="IPR029148">
    <property type="entry name" value="FACT-SPT16_Nlobe"/>
</dbReference>
<evidence type="ECO:0000313" key="3">
    <source>
        <dbReference type="EMBL" id="KAK1325684.1"/>
    </source>
</evidence>
<reference evidence="3" key="1">
    <citation type="journal article" date="2023" name="Nat. Commun.">
        <title>Diploid and tetraploid genomes of Acorus and the evolution of monocots.</title>
        <authorList>
            <person name="Ma L."/>
            <person name="Liu K.W."/>
            <person name="Li Z."/>
            <person name="Hsiao Y.Y."/>
            <person name="Qi Y."/>
            <person name="Fu T."/>
            <person name="Tang G.D."/>
            <person name="Zhang D."/>
            <person name="Sun W.H."/>
            <person name="Liu D.K."/>
            <person name="Li Y."/>
            <person name="Chen G.Z."/>
            <person name="Liu X.D."/>
            <person name="Liao X.Y."/>
            <person name="Jiang Y.T."/>
            <person name="Yu X."/>
            <person name="Hao Y."/>
            <person name="Huang J."/>
            <person name="Zhao X.W."/>
            <person name="Ke S."/>
            <person name="Chen Y.Y."/>
            <person name="Wu W.L."/>
            <person name="Hsu J.L."/>
            <person name="Lin Y.F."/>
            <person name="Huang M.D."/>
            <person name="Li C.Y."/>
            <person name="Huang L."/>
            <person name="Wang Z.W."/>
            <person name="Zhao X."/>
            <person name="Zhong W.Y."/>
            <person name="Peng D.H."/>
            <person name="Ahmad S."/>
            <person name="Lan S."/>
            <person name="Zhang J.S."/>
            <person name="Tsai W.C."/>
            <person name="Van de Peer Y."/>
            <person name="Liu Z.J."/>
        </authorList>
    </citation>
    <scope>NUCLEOTIDE SEQUENCE</scope>
    <source>
        <strain evidence="3">CP</strain>
    </source>
</reference>
<keyword evidence="1" id="KW-0234">DNA repair</keyword>
<keyword evidence="1" id="KW-0805">Transcription regulation</keyword>
<feature type="domain" description="FACT complex subunit SPT16 N-terminal lobe" evidence="2">
    <location>
        <begin position="7"/>
        <end position="109"/>
    </location>
</feature>
<sequence length="257" mass="28024">MEEINGDSKKFKKNVRSFYAHWAAAAWSDLDAVIVSTSPVSPFSRGRHLSSAFLRWLVGSDLPGTTAIFTSSGIHFFCPPDQAAFIRGLRFSAADAVYDVVVVHRKVKAVSDAQGTRLLEDVLCDVLVGLPSAAEGDLKPIIVGCVGKEGPYERGSEERSMKVREVEIVLRDVTDDLSEFLEEETPEAAEVGGGGGLKGEIVEVGAVDGLREETVKGEDESEMDDEYVFVDVDEIVYDEDFEVLDLGVCSFFGKVDF</sequence>
<comment type="subcellular location">
    <subcellularLocation>
        <location evidence="1">Nucleus</location>
    </subcellularLocation>
    <subcellularLocation>
        <location evidence="1">Chromosome</location>
    </subcellularLocation>
</comment>
<keyword evidence="1" id="KW-0539">Nucleus</keyword>
<comment type="caution">
    <text evidence="3">The sequence shown here is derived from an EMBL/GenBank/DDBJ whole genome shotgun (WGS) entry which is preliminary data.</text>
</comment>
<accession>A0AAV9FIU0</accession>
<dbReference type="InterPro" id="IPR040258">
    <property type="entry name" value="Spt16"/>
</dbReference>
<dbReference type="PANTHER" id="PTHR13980:SF15">
    <property type="entry name" value="FACT COMPLEX SUBUNIT SPT16"/>
    <property type="match status" value="1"/>
</dbReference>
<dbReference type="PANTHER" id="PTHR13980">
    <property type="entry name" value="CDC68 RELATED"/>
    <property type="match status" value="1"/>
</dbReference>
<comment type="function">
    <text evidence="1">Component of the FACT complex, a general chromatin factor that acts to reorganize nucleosomes. The FACT complex is involved in multiple processes that require DNA as a template such as mRNA elongation, DNA replication and DNA repair. During transcription elongation the FACT complex acts as a histone chaperone that both destabilizes and restores nucleosomal structure. It facilitates the passage of RNA polymerase II and transcription by promoting the dissociation of one histone H2A-H2B dimer from the nucleosome, then subsequently promotes the reestablishment of the nucleosome following the passage of RNA polymerase II.</text>
</comment>
<dbReference type="Pfam" id="PF14826">
    <property type="entry name" value="FACT-Spt16_Nlob"/>
    <property type="match status" value="1"/>
</dbReference>
<dbReference type="GO" id="GO:0031491">
    <property type="term" value="F:nucleosome binding"/>
    <property type="evidence" value="ECO:0007669"/>
    <property type="project" value="TreeGrafter"/>
</dbReference>
<dbReference type="GO" id="GO:0006368">
    <property type="term" value="P:transcription elongation by RNA polymerase II"/>
    <property type="evidence" value="ECO:0007669"/>
    <property type="project" value="TreeGrafter"/>
</dbReference>
<dbReference type="InterPro" id="IPR029149">
    <property type="entry name" value="Creatin/AminoP/Spt16_N"/>
</dbReference>
<comment type="similarity">
    <text evidence="1">Belongs to the peptidase M24 family. SPT16 subfamily.</text>
</comment>
<dbReference type="GO" id="GO:0006281">
    <property type="term" value="P:DNA repair"/>
    <property type="evidence" value="ECO:0007669"/>
    <property type="project" value="UniProtKB-UniRule"/>
</dbReference>
<keyword evidence="4" id="KW-1185">Reference proteome</keyword>
<keyword evidence="1" id="KW-0804">Transcription</keyword>
<keyword evidence="1" id="KW-0227">DNA damage</keyword>
<evidence type="ECO:0000313" key="4">
    <source>
        <dbReference type="Proteomes" id="UP001180020"/>
    </source>
</evidence>
<proteinExistence type="inferred from homology"/>
<keyword evidence="1" id="KW-0235">DNA replication</keyword>
<dbReference type="AlphaFoldDB" id="A0AAV9FIU0"/>
<dbReference type="EMBL" id="JAUJYO010000001">
    <property type="protein sequence ID" value="KAK1325684.1"/>
    <property type="molecule type" value="Genomic_DNA"/>
</dbReference>
<protein>
    <recommendedName>
        <fullName evidence="1">FACT complex subunit</fullName>
    </recommendedName>
</protein>
<dbReference type="Gene3D" id="3.40.350.10">
    <property type="entry name" value="Creatinase/prolidase N-terminal domain"/>
    <property type="match status" value="1"/>
</dbReference>
<comment type="subunit">
    <text evidence="1">Component of the FACT complex.</text>
</comment>
<dbReference type="GO" id="GO:0035101">
    <property type="term" value="C:FACT complex"/>
    <property type="evidence" value="ECO:0007669"/>
    <property type="project" value="UniProtKB-UniRule"/>
</dbReference>
<dbReference type="Proteomes" id="UP001180020">
    <property type="component" value="Unassembled WGS sequence"/>
</dbReference>